<sequence>MSTFQAAHFSLKKNSTCGLINSSTHNSKPLLSPHLSLQLDMSSKIYPSEIQAKDGEEQTKKIVRTWTVWKKSSMSFVGSDGFSVYDGEGKLAFRVDNYSRRNKYLLGELLLMDAIGRPLLSLRPQIMSMYDQWKGYRGSDGGNSKTNFKSHLFTMRRRSFVRNNDDIVEVFMSAGGGSGCAAMAADFTIEGNFKKRCCKIRARGGQVMALITPKKVSSSMVLGKDVFSLCIEEDVCPELIMAFIVIMDRIC</sequence>
<dbReference type="Proteomes" id="UP001552299">
    <property type="component" value="Unassembled WGS sequence"/>
</dbReference>
<dbReference type="InterPro" id="IPR007612">
    <property type="entry name" value="LOR"/>
</dbReference>
<name>A0ABD0VBL8_DENTH</name>
<reference evidence="2 3" key="1">
    <citation type="journal article" date="2024" name="Plant Biotechnol. J.">
        <title>Dendrobium thyrsiflorum genome and its molecular insights into genes involved in important horticultural traits.</title>
        <authorList>
            <person name="Chen B."/>
            <person name="Wang J.Y."/>
            <person name="Zheng P.J."/>
            <person name="Li K.L."/>
            <person name="Liang Y.M."/>
            <person name="Chen X.F."/>
            <person name="Zhang C."/>
            <person name="Zhao X."/>
            <person name="He X."/>
            <person name="Zhang G.Q."/>
            <person name="Liu Z.J."/>
            <person name="Xu Q."/>
        </authorList>
    </citation>
    <scope>NUCLEOTIDE SEQUENCE [LARGE SCALE GENOMIC DNA]</scope>
    <source>
        <strain evidence="2">GZMU011</strain>
    </source>
</reference>
<dbReference type="PANTHER" id="PTHR31087">
    <property type="match status" value="1"/>
</dbReference>
<evidence type="ECO:0000313" key="3">
    <source>
        <dbReference type="Proteomes" id="UP001552299"/>
    </source>
</evidence>
<keyword evidence="3" id="KW-1185">Reference proteome</keyword>
<dbReference type="InterPro" id="IPR025659">
    <property type="entry name" value="Tubby-like_C"/>
</dbReference>
<organism evidence="2 3">
    <name type="scientific">Dendrobium thyrsiflorum</name>
    <name type="common">Pinecone-like raceme dendrobium</name>
    <name type="synonym">Orchid</name>
    <dbReference type="NCBI Taxonomy" id="117978"/>
    <lineage>
        <taxon>Eukaryota</taxon>
        <taxon>Viridiplantae</taxon>
        <taxon>Streptophyta</taxon>
        <taxon>Embryophyta</taxon>
        <taxon>Tracheophyta</taxon>
        <taxon>Spermatophyta</taxon>
        <taxon>Magnoliopsida</taxon>
        <taxon>Liliopsida</taxon>
        <taxon>Asparagales</taxon>
        <taxon>Orchidaceae</taxon>
        <taxon>Epidendroideae</taxon>
        <taxon>Malaxideae</taxon>
        <taxon>Dendrobiinae</taxon>
        <taxon>Dendrobium</taxon>
    </lineage>
</organism>
<accession>A0ABD0VBL8</accession>
<dbReference type="PANTHER" id="PTHR31087:SF95">
    <property type="entry name" value="EXPRESSED PROTEIN"/>
    <property type="match status" value="1"/>
</dbReference>
<dbReference type="EMBL" id="JANQDX010000006">
    <property type="protein sequence ID" value="KAL0922577.1"/>
    <property type="molecule type" value="Genomic_DNA"/>
</dbReference>
<evidence type="ECO:0000256" key="1">
    <source>
        <dbReference type="ARBA" id="ARBA00005437"/>
    </source>
</evidence>
<dbReference type="InterPro" id="IPR038595">
    <property type="entry name" value="LOR_sf"/>
</dbReference>
<protein>
    <submittedName>
        <fullName evidence="2">Uncharacterized protein</fullName>
    </submittedName>
</protein>
<dbReference type="SUPFAM" id="SSF54518">
    <property type="entry name" value="Tubby C-terminal domain-like"/>
    <property type="match status" value="1"/>
</dbReference>
<evidence type="ECO:0000313" key="2">
    <source>
        <dbReference type="EMBL" id="KAL0922577.1"/>
    </source>
</evidence>
<comment type="similarity">
    <text evidence="1">Belongs to the LOR family.</text>
</comment>
<dbReference type="Gene3D" id="2.40.160.200">
    <property type="entry name" value="LURP1-related"/>
    <property type="match status" value="1"/>
</dbReference>
<proteinExistence type="inferred from homology"/>
<gene>
    <name evidence="2" type="ORF">M5K25_006568</name>
</gene>
<dbReference type="AlphaFoldDB" id="A0ABD0VBL8"/>
<dbReference type="Pfam" id="PF04525">
    <property type="entry name" value="LOR"/>
    <property type="match status" value="1"/>
</dbReference>
<comment type="caution">
    <text evidence="2">The sequence shown here is derived from an EMBL/GenBank/DDBJ whole genome shotgun (WGS) entry which is preliminary data.</text>
</comment>